<dbReference type="AlphaFoldDB" id="A0A2K0XPW6"/>
<evidence type="ECO:0000313" key="1">
    <source>
        <dbReference type="EMBL" id="PNP96586.1"/>
    </source>
</evidence>
<dbReference type="EMBL" id="NBAX01000001">
    <property type="protein sequence ID" value="PNP96586.1"/>
    <property type="molecule type" value="Genomic_DNA"/>
</dbReference>
<sequence length="89" mass="10738">MKTKNYVDGMLSFICMYEFIFHRIDISSYLKRLFRLMIFYHENQQKYSRCSIGSTLHELLINAEFYLQSASQNSRQNIQGQSWSQIRKL</sequence>
<accession>A0A2K0XPW6</accession>
<evidence type="ECO:0000313" key="2">
    <source>
        <dbReference type="Proteomes" id="UP000236634"/>
    </source>
</evidence>
<proteinExistence type="predicted"/>
<gene>
    <name evidence="1" type="ORF">BFS16_01565</name>
</gene>
<organism evidence="1 2">
    <name type="scientific">Hoylesella timonensis</name>
    <dbReference type="NCBI Taxonomy" id="386414"/>
    <lineage>
        <taxon>Bacteria</taxon>
        <taxon>Pseudomonadati</taxon>
        <taxon>Bacteroidota</taxon>
        <taxon>Bacteroidia</taxon>
        <taxon>Bacteroidales</taxon>
        <taxon>Prevotellaceae</taxon>
        <taxon>Hoylesella</taxon>
    </lineage>
</organism>
<reference evidence="1 2" key="1">
    <citation type="submission" date="2017-03" db="EMBL/GenBank/DDBJ databases">
        <authorList>
            <person name="Afonso C.L."/>
            <person name="Miller P.J."/>
            <person name="Scott M.A."/>
            <person name="Spackman E."/>
            <person name="Goraichik I."/>
            <person name="Dimitrov K.M."/>
            <person name="Suarez D.L."/>
            <person name="Swayne D.E."/>
        </authorList>
    </citation>
    <scope>NUCLEOTIDE SEQUENCE [LARGE SCALE GENOMIC DNA]</scope>
    <source>
        <strain evidence="1 2">DNF00076</strain>
    </source>
</reference>
<comment type="caution">
    <text evidence="1">The sequence shown here is derived from an EMBL/GenBank/DDBJ whole genome shotgun (WGS) entry which is preliminary data.</text>
</comment>
<dbReference type="Proteomes" id="UP000236634">
    <property type="component" value="Unassembled WGS sequence"/>
</dbReference>
<name>A0A2K0XPW6_9BACT</name>
<protein>
    <submittedName>
        <fullName evidence="1">Uncharacterized protein</fullName>
    </submittedName>
</protein>